<reference evidence="4" key="1">
    <citation type="journal article" date="2019" name="Int. J. Syst. Evol. Microbiol.">
        <title>The Global Catalogue of Microorganisms (GCM) 10K type strain sequencing project: providing services to taxonomists for standard genome sequencing and annotation.</title>
        <authorList>
            <consortium name="The Broad Institute Genomics Platform"/>
            <consortium name="The Broad Institute Genome Sequencing Center for Infectious Disease"/>
            <person name="Wu L."/>
            <person name="Ma J."/>
        </authorList>
    </citation>
    <scope>NUCLEOTIDE SEQUENCE [LARGE SCALE GENOMIC DNA]</scope>
    <source>
        <strain evidence="4">CCUG 50213</strain>
    </source>
</reference>
<sequence>MTQHTDQNRGHCRPLRGDTLAFIDRVQGLRIGGAWGAQASDGGTFASVDPATARELGEIAAATPADVDLAVAAAARALDAPEWRDISPATRAQYLFDLADAVERNLETLAELESLDMGKPIAQARDDMGGVALVFRYYGGWPTKLEGDINPVRQPFMGLTLRQPIGVCAAITPWNFPLVMASHKIGPALAAGNTVVLKPAELSSYSTLFLADLAREVGLPDGVLNVVTGAGSVVGEALTTHPEVRKVSFTGSSPVGQHILAVASPLMKKVSVELGGKTANIVFPDADLQKAAAGSAEAVWENAGQVCVAPTRLFVHESIADEMVRLLAEETAKLRLGDPLDEATTIGPLVSAKQFATVSGYVDAARAEGGTIAVGGEAPAGEGFFLEPTIVTGVTNDMRVAREEIFGPVLSVITFTDEEEALRLANTSDYDLSAALWTRDIARVHRLTQRLRGGLVWVNTVGKLDPGISFGGQHQSGNSRELGRESVLEYTKSKSVFIDPR</sequence>
<accession>A0ABW3TLT6</accession>
<protein>
    <submittedName>
        <fullName evidence="3">Aldehyde dehydrogenase family protein</fullName>
    </submittedName>
</protein>
<dbReference type="Gene3D" id="3.40.605.10">
    <property type="entry name" value="Aldehyde Dehydrogenase, Chain A, domain 1"/>
    <property type="match status" value="1"/>
</dbReference>
<comment type="caution">
    <text evidence="3">The sequence shown here is derived from an EMBL/GenBank/DDBJ whole genome shotgun (WGS) entry which is preliminary data.</text>
</comment>
<dbReference type="RefSeq" id="WP_343957811.1">
    <property type="nucleotide sequence ID" value="NZ_BAAAKZ010000002.1"/>
</dbReference>
<organism evidence="3 4">
    <name type="scientific">Leucobacter albus</name>
    <dbReference type="NCBI Taxonomy" id="272210"/>
    <lineage>
        <taxon>Bacteria</taxon>
        <taxon>Bacillati</taxon>
        <taxon>Actinomycetota</taxon>
        <taxon>Actinomycetes</taxon>
        <taxon>Micrococcales</taxon>
        <taxon>Microbacteriaceae</taxon>
        <taxon>Leucobacter</taxon>
    </lineage>
</organism>
<gene>
    <name evidence="3" type="ORF">ACFQ3U_07110</name>
</gene>
<dbReference type="PANTHER" id="PTHR11699">
    <property type="entry name" value="ALDEHYDE DEHYDROGENASE-RELATED"/>
    <property type="match status" value="1"/>
</dbReference>
<name>A0ABW3TLT6_9MICO</name>
<dbReference type="InterPro" id="IPR016162">
    <property type="entry name" value="Ald_DH_N"/>
</dbReference>
<evidence type="ECO:0000256" key="1">
    <source>
        <dbReference type="ARBA" id="ARBA00023002"/>
    </source>
</evidence>
<dbReference type="Proteomes" id="UP001597181">
    <property type="component" value="Unassembled WGS sequence"/>
</dbReference>
<dbReference type="InterPro" id="IPR015590">
    <property type="entry name" value="Aldehyde_DH_dom"/>
</dbReference>
<proteinExistence type="predicted"/>
<evidence type="ECO:0000313" key="4">
    <source>
        <dbReference type="Proteomes" id="UP001597181"/>
    </source>
</evidence>
<evidence type="ECO:0000313" key="3">
    <source>
        <dbReference type="EMBL" id="MFD1201655.1"/>
    </source>
</evidence>
<dbReference type="InterPro" id="IPR016161">
    <property type="entry name" value="Ald_DH/histidinol_DH"/>
</dbReference>
<dbReference type="SUPFAM" id="SSF53720">
    <property type="entry name" value="ALDH-like"/>
    <property type="match status" value="1"/>
</dbReference>
<feature type="domain" description="Aldehyde dehydrogenase" evidence="2">
    <location>
        <begin position="40"/>
        <end position="496"/>
    </location>
</feature>
<keyword evidence="1" id="KW-0560">Oxidoreductase</keyword>
<keyword evidence="4" id="KW-1185">Reference proteome</keyword>
<evidence type="ECO:0000259" key="2">
    <source>
        <dbReference type="Pfam" id="PF00171"/>
    </source>
</evidence>
<dbReference type="InterPro" id="IPR016163">
    <property type="entry name" value="Ald_DH_C"/>
</dbReference>
<dbReference type="Gene3D" id="3.40.309.10">
    <property type="entry name" value="Aldehyde Dehydrogenase, Chain A, domain 2"/>
    <property type="match status" value="1"/>
</dbReference>
<dbReference type="Pfam" id="PF00171">
    <property type="entry name" value="Aldedh"/>
    <property type="match status" value="1"/>
</dbReference>
<dbReference type="EMBL" id="JBHTLY010000002">
    <property type="protein sequence ID" value="MFD1201655.1"/>
    <property type="molecule type" value="Genomic_DNA"/>
</dbReference>